<evidence type="ECO:0000256" key="1">
    <source>
        <dbReference type="SAM" id="MobiDB-lite"/>
    </source>
</evidence>
<feature type="region of interest" description="Disordered" evidence="1">
    <location>
        <begin position="91"/>
        <end position="151"/>
    </location>
</feature>
<gene>
    <name evidence="2" type="ORF">PLOB_00043797</name>
</gene>
<dbReference type="EMBL" id="CALNXK010000072">
    <property type="protein sequence ID" value="CAH3143888.1"/>
    <property type="molecule type" value="Genomic_DNA"/>
</dbReference>
<evidence type="ECO:0000313" key="2">
    <source>
        <dbReference type="EMBL" id="CAH3143888.1"/>
    </source>
</evidence>
<comment type="caution">
    <text evidence="2">The sequence shown here is derived from an EMBL/GenBank/DDBJ whole genome shotgun (WGS) entry which is preliminary data.</text>
</comment>
<feature type="compositionally biased region" description="Polar residues" evidence="1">
    <location>
        <begin position="114"/>
        <end position="129"/>
    </location>
</feature>
<dbReference type="PANTHER" id="PTHR33244:SF3">
    <property type="entry name" value="PEPTIDASE A2 DOMAIN-CONTAINING PROTEIN"/>
    <property type="match status" value="1"/>
</dbReference>
<evidence type="ECO:0000313" key="3">
    <source>
        <dbReference type="Proteomes" id="UP001159405"/>
    </source>
</evidence>
<organism evidence="2 3">
    <name type="scientific">Porites lobata</name>
    <dbReference type="NCBI Taxonomy" id="104759"/>
    <lineage>
        <taxon>Eukaryota</taxon>
        <taxon>Metazoa</taxon>
        <taxon>Cnidaria</taxon>
        <taxon>Anthozoa</taxon>
        <taxon>Hexacorallia</taxon>
        <taxon>Scleractinia</taxon>
        <taxon>Fungiina</taxon>
        <taxon>Poritidae</taxon>
        <taxon>Porites</taxon>
    </lineage>
</organism>
<proteinExistence type="predicted"/>
<reference evidence="2 3" key="1">
    <citation type="submission" date="2022-05" db="EMBL/GenBank/DDBJ databases">
        <authorList>
            <consortium name="Genoscope - CEA"/>
            <person name="William W."/>
        </authorList>
    </citation>
    <scope>NUCLEOTIDE SEQUENCE [LARGE SCALE GENOMIC DNA]</scope>
</reference>
<accession>A0ABN8PLT9</accession>
<keyword evidence="3" id="KW-1185">Reference proteome</keyword>
<dbReference type="PANTHER" id="PTHR33244">
    <property type="entry name" value="INTEGRASE CATALYTIC DOMAIN-CONTAINING PROTEIN-RELATED"/>
    <property type="match status" value="1"/>
</dbReference>
<name>A0ABN8PLT9_9CNID</name>
<dbReference type="Proteomes" id="UP001159405">
    <property type="component" value="Unassembled WGS sequence"/>
</dbReference>
<sequence length="166" mass="19158">MGRRTRTLLPTHTKLLKSQLDSETEAKLAQCKQKQELQYNKKSQLLPPIQPGEAIRMKLPGNRKWSLGSCVETLPNRSYEVEVTGRRYHRNRRQLRTAETPPHTTLEDLPNNDVDVTSPVNTQETTQPTRCRDDTSGVTPEPVTQPLRSTRVRKPPAWHDDYLMNY</sequence>
<protein>
    <submittedName>
        <fullName evidence="2">Uncharacterized protein</fullName>
    </submittedName>
</protein>